<proteinExistence type="predicted"/>
<keyword evidence="2" id="KW-1185">Reference proteome</keyword>
<dbReference type="Proteomes" id="UP000501991">
    <property type="component" value="Chromosome"/>
</dbReference>
<name>A0A6C1B3F4_9RHOO</name>
<reference evidence="1 2" key="1">
    <citation type="submission" date="2020-02" db="EMBL/GenBank/DDBJ databases">
        <title>Nitrogenibacter mangrovi gen. nov., sp. nov. isolated from mangrove sediment, a denitrifying betaproteobacterium.</title>
        <authorList>
            <person name="Liao H."/>
            <person name="Tian Y."/>
        </authorList>
    </citation>
    <scope>NUCLEOTIDE SEQUENCE [LARGE SCALE GENOMIC DNA]</scope>
    <source>
        <strain evidence="1 2">M9-3-2</strain>
    </source>
</reference>
<protein>
    <submittedName>
        <fullName evidence="1">Uncharacterized protein</fullName>
    </submittedName>
</protein>
<dbReference type="AlphaFoldDB" id="A0A6C1B3F4"/>
<dbReference type="RefSeq" id="WP_173764542.1">
    <property type="nucleotide sequence ID" value="NZ_CP048836.1"/>
</dbReference>
<accession>A0A6C1B3F4</accession>
<evidence type="ECO:0000313" key="1">
    <source>
        <dbReference type="EMBL" id="QID17378.1"/>
    </source>
</evidence>
<evidence type="ECO:0000313" key="2">
    <source>
        <dbReference type="Proteomes" id="UP000501991"/>
    </source>
</evidence>
<organism evidence="1 2">
    <name type="scientific">Nitrogeniibacter mangrovi</name>
    <dbReference type="NCBI Taxonomy" id="2016596"/>
    <lineage>
        <taxon>Bacteria</taxon>
        <taxon>Pseudomonadati</taxon>
        <taxon>Pseudomonadota</taxon>
        <taxon>Betaproteobacteria</taxon>
        <taxon>Rhodocyclales</taxon>
        <taxon>Zoogloeaceae</taxon>
        <taxon>Nitrogeniibacter</taxon>
    </lineage>
</organism>
<dbReference type="KEGG" id="azq:G3580_06785"/>
<gene>
    <name evidence="1" type="ORF">G3580_06785</name>
</gene>
<sequence length="50" mass="5363">MNKAISMIMILVGVLCGIAVAAEGNSLRYATPLILAAMFAMVTRLHRLDT</sequence>
<dbReference type="EMBL" id="CP048836">
    <property type="protein sequence ID" value="QID17378.1"/>
    <property type="molecule type" value="Genomic_DNA"/>
</dbReference>